<protein>
    <recommendedName>
        <fullName evidence="3">Anti-sigma factor NepR domain-containing protein</fullName>
    </recommendedName>
</protein>
<gene>
    <name evidence="1" type="ORF">RFM27_11595</name>
</gene>
<evidence type="ECO:0008006" key="3">
    <source>
        <dbReference type="Google" id="ProtNLM"/>
    </source>
</evidence>
<reference evidence="1 2" key="1">
    <citation type="submission" date="2023-08" db="EMBL/GenBank/DDBJ databases">
        <title>Implementing the SeqCode for naming new Mesorhizobium species isolated from Vachellia karroo root nodules.</title>
        <authorList>
            <person name="Van Lill M."/>
        </authorList>
    </citation>
    <scope>NUCLEOTIDE SEQUENCE [LARGE SCALE GENOMIC DNA]</scope>
    <source>
        <strain evidence="1 2">VK23A</strain>
    </source>
</reference>
<accession>A0ABU4XD62</accession>
<sequence length="66" mass="7565">MSGNGGDRRAKLAKDIRRQLGTEATKRFLRTLPAFRLEKEMPKRLTDLLDRLEGAEADKMGGQRHR</sequence>
<keyword evidence="2" id="KW-1185">Reference proteome</keyword>
<evidence type="ECO:0000313" key="1">
    <source>
        <dbReference type="EMBL" id="MDX8472720.1"/>
    </source>
</evidence>
<name>A0ABU4XD62_9HYPH</name>
<dbReference type="Proteomes" id="UP001271780">
    <property type="component" value="Unassembled WGS sequence"/>
</dbReference>
<dbReference type="EMBL" id="JAVIIZ010000005">
    <property type="protein sequence ID" value="MDX8472720.1"/>
    <property type="molecule type" value="Genomic_DNA"/>
</dbReference>
<proteinExistence type="predicted"/>
<evidence type="ECO:0000313" key="2">
    <source>
        <dbReference type="Proteomes" id="UP001271780"/>
    </source>
</evidence>
<dbReference type="RefSeq" id="WP_320315508.1">
    <property type="nucleotide sequence ID" value="NZ_JAVIIX010000002.1"/>
</dbReference>
<comment type="caution">
    <text evidence="1">The sequence shown here is derived from an EMBL/GenBank/DDBJ whole genome shotgun (WGS) entry which is preliminary data.</text>
</comment>
<organism evidence="1 2">
    <name type="scientific">Mesorhizobium dulcispinae</name>
    <dbReference type="NCBI Taxonomy" id="3072316"/>
    <lineage>
        <taxon>Bacteria</taxon>
        <taxon>Pseudomonadati</taxon>
        <taxon>Pseudomonadota</taxon>
        <taxon>Alphaproteobacteria</taxon>
        <taxon>Hyphomicrobiales</taxon>
        <taxon>Phyllobacteriaceae</taxon>
        <taxon>Mesorhizobium</taxon>
    </lineage>
</organism>